<dbReference type="InterPro" id="IPR012951">
    <property type="entry name" value="BBE"/>
</dbReference>
<keyword evidence="3" id="KW-0285">Flavoprotein</keyword>
<dbReference type="SUPFAM" id="SSF56176">
    <property type="entry name" value="FAD-binding/transporter-associated domain-like"/>
    <property type="match status" value="1"/>
</dbReference>
<dbReference type="InterPro" id="IPR006094">
    <property type="entry name" value="Oxid_FAD_bind_N"/>
</dbReference>
<dbReference type="InterPro" id="IPR016164">
    <property type="entry name" value="FAD-linked_Oxase-like_C"/>
</dbReference>
<accession>A0A543D964</accession>
<reference evidence="7 8" key="1">
    <citation type="submission" date="2019-06" db="EMBL/GenBank/DDBJ databases">
        <title>Sequencing the genomes of 1000 actinobacteria strains.</title>
        <authorList>
            <person name="Klenk H.-P."/>
        </authorList>
    </citation>
    <scope>NUCLEOTIDE SEQUENCE [LARGE SCALE GENOMIC DNA]</scope>
    <source>
        <strain evidence="7 8">DSM 45301</strain>
    </source>
</reference>
<dbReference type="Gene3D" id="3.30.43.10">
    <property type="entry name" value="Uridine Diphospho-n-acetylenolpyruvylglucosamine Reductase, domain 2"/>
    <property type="match status" value="1"/>
</dbReference>
<evidence type="ECO:0000256" key="3">
    <source>
        <dbReference type="ARBA" id="ARBA00022630"/>
    </source>
</evidence>
<dbReference type="PANTHER" id="PTHR42973:SF39">
    <property type="entry name" value="FAD-BINDING PCMH-TYPE DOMAIN-CONTAINING PROTEIN"/>
    <property type="match status" value="1"/>
</dbReference>
<evidence type="ECO:0000313" key="7">
    <source>
        <dbReference type="EMBL" id="TQM05835.1"/>
    </source>
</evidence>
<evidence type="ECO:0000259" key="6">
    <source>
        <dbReference type="PROSITE" id="PS51387"/>
    </source>
</evidence>
<evidence type="ECO:0000256" key="1">
    <source>
        <dbReference type="ARBA" id="ARBA00001974"/>
    </source>
</evidence>
<dbReference type="OrthoDB" id="9775082at2"/>
<dbReference type="GO" id="GO:0016491">
    <property type="term" value="F:oxidoreductase activity"/>
    <property type="evidence" value="ECO:0007669"/>
    <property type="project" value="UniProtKB-KW"/>
</dbReference>
<dbReference type="PANTHER" id="PTHR42973">
    <property type="entry name" value="BINDING OXIDOREDUCTASE, PUTATIVE (AFU_ORTHOLOGUE AFUA_1G17690)-RELATED"/>
    <property type="match status" value="1"/>
</dbReference>
<organism evidence="7 8">
    <name type="scientific">Pseudonocardia kunmingensis</name>
    <dbReference type="NCBI Taxonomy" id="630975"/>
    <lineage>
        <taxon>Bacteria</taxon>
        <taxon>Bacillati</taxon>
        <taxon>Actinomycetota</taxon>
        <taxon>Actinomycetes</taxon>
        <taxon>Pseudonocardiales</taxon>
        <taxon>Pseudonocardiaceae</taxon>
        <taxon>Pseudonocardia</taxon>
    </lineage>
</organism>
<dbReference type="Pfam" id="PF01565">
    <property type="entry name" value="FAD_binding_4"/>
    <property type="match status" value="1"/>
</dbReference>
<dbReference type="EMBL" id="VFPA01000004">
    <property type="protein sequence ID" value="TQM05835.1"/>
    <property type="molecule type" value="Genomic_DNA"/>
</dbReference>
<dbReference type="Gene3D" id="3.40.462.20">
    <property type="match status" value="1"/>
</dbReference>
<comment type="caution">
    <text evidence="7">The sequence shown here is derived from an EMBL/GenBank/DDBJ whole genome shotgun (WGS) entry which is preliminary data.</text>
</comment>
<dbReference type="InterPro" id="IPR016169">
    <property type="entry name" value="FAD-bd_PCMH_sub2"/>
</dbReference>
<evidence type="ECO:0000256" key="5">
    <source>
        <dbReference type="ARBA" id="ARBA00023002"/>
    </source>
</evidence>
<comment type="cofactor">
    <cofactor evidence="1">
        <name>FAD</name>
        <dbReference type="ChEBI" id="CHEBI:57692"/>
    </cofactor>
</comment>
<dbReference type="Pfam" id="PF08031">
    <property type="entry name" value="BBE"/>
    <property type="match status" value="1"/>
</dbReference>
<sequence>MTSMLSEFDELRATMTGAVVGPGDQGYDEVRRVWNAAIDRSPAVVARCTSAADVCAAVAFARERGLEIAVRGGAHNPAGTAVVDGGLMIDLSLLDDVAVDAGTRRARVGGGATLAQLDTAAQQHGLAVPAGMISHTGVAGLTLGGGMGWLTRRHGLAVDNLVSVQVVTADGRVLRAADDENPDLFWAVRGGGGNFGVVTEFEFRLHEVGPIVQVGMLFFALDEFGAAVRTARDTLPALSRDINVLIAGVHAPPAPFVPEEHRLQPAGALVVVGFGSAEEHADALGRLRSAAPPLFEMATPMPYVALQQMFDEGNAWGFHCYEKGTYVADLSDEVIDVIAEHLPRKVSPLSVLMIYRLDGAFSETAEEATAFGGSRAPHYQAFIVGLAPSAEDLDGERRWVRELWAALQPHTGDEVGYLNGLIEFDDERVRAVYGPKYDRLAAIKAAYDPANLFHHNANIRPASG</sequence>
<dbReference type="RefSeq" id="WP_142059322.1">
    <property type="nucleotide sequence ID" value="NZ_VFPA01000004.1"/>
</dbReference>
<evidence type="ECO:0000313" key="8">
    <source>
        <dbReference type="Proteomes" id="UP000315677"/>
    </source>
</evidence>
<feature type="domain" description="FAD-binding PCMH-type" evidence="6">
    <location>
        <begin position="38"/>
        <end position="208"/>
    </location>
</feature>
<dbReference type="InterPro" id="IPR050416">
    <property type="entry name" value="FAD-linked_Oxidoreductase"/>
</dbReference>
<dbReference type="Gene3D" id="3.30.465.10">
    <property type="match status" value="1"/>
</dbReference>
<dbReference type="AlphaFoldDB" id="A0A543D964"/>
<keyword evidence="4" id="KW-0274">FAD</keyword>
<evidence type="ECO:0000256" key="4">
    <source>
        <dbReference type="ARBA" id="ARBA00022827"/>
    </source>
</evidence>
<dbReference type="SUPFAM" id="SSF55103">
    <property type="entry name" value="FAD-linked oxidases, C-terminal domain"/>
    <property type="match status" value="1"/>
</dbReference>
<protein>
    <submittedName>
        <fullName evidence="7">FAD/FMN-containing dehydrogenase</fullName>
    </submittedName>
</protein>
<proteinExistence type="inferred from homology"/>
<dbReference type="PROSITE" id="PS51387">
    <property type="entry name" value="FAD_PCMH"/>
    <property type="match status" value="1"/>
</dbReference>
<dbReference type="InterPro" id="IPR036318">
    <property type="entry name" value="FAD-bd_PCMH-like_sf"/>
</dbReference>
<keyword evidence="8" id="KW-1185">Reference proteome</keyword>
<dbReference type="Proteomes" id="UP000315677">
    <property type="component" value="Unassembled WGS sequence"/>
</dbReference>
<dbReference type="InterPro" id="IPR016166">
    <property type="entry name" value="FAD-bd_PCMH"/>
</dbReference>
<name>A0A543D964_9PSEU</name>
<dbReference type="GO" id="GO:0071949">
    <property type="term" value="F:FAD binding"/>
    <property type="evidence" value="ECO:0007669"/>
    <property type="project" value="InterPro"/>
</dbReference>
<keyword evidence="5" id="KW-0560">Oxidoreductase</keyword>
<dbReference type="InterPro" id="IPR016167">
    <property type="entry name" value="FAD-bd_PCMH_sub1"/>
</dbReference>
<gene>
    <name evidence="7" type="ORF">FB558_6056</name>
</gene>
<evidence type="ECO:0000256" key="2">
    <source>
        <dbReference type="ARBA" id="ARBA00005466"/>
    </source>
</evidence>
<comment type="similarity">
    <text evidence="2">Belongs to the oxygen-dependent FAD-linked oxidoreductase family.</text>
</comment>